<feature type="region of interest" description="Disordered" evidence="1">
    <location>
        <begin position="117"/>
        <end position="160"/>
    </location>
</feature>
<sequence length="413" mass="46521">MARMSAIWICQSCRNTTNTTTLRRLFSSSTYLESRKGSSALKKTDSDSGSFKIKKGRSPENDASSSSGQGPKRSSSRVLTYGRTSNASRDENRTPWRSSVARPALSSRPILPSVIRASQSKAPSTAEVPAVKNASKSRRRRNRKSSGVASRPIPSREEQIKPITRYASVTQHHFNGLAQFEQKQYEELLITMKTNEDAVGDLPRPPESPISQLPRHLHYHAIERNDLKAAMKRATKQFKTTTETLRLHIDDILSTPPPPWNPSEAPNLGTLTIEECLRRETLAKAKVQSMLNKIRAFIEPSSRANAKLFAEMGRGRQTPKRREKMEAEWMEQMRLAKTAWEGWEIGQDGRTRTREEVVLDARGREVQEIEAIEKLFRYEVGELVEDEVVERRVQVVGGEVVDGSEGFGDSPTF</sequence>
<accession>A0A8K0PLJ7</accession>
<protein>
    <submittedName>
        <fullName evidence="2">Uncharacterized protein</fullName>
    </submittedName>
</protein>
<evidence type="ECO:0000313" key="3">
    <source>
        <dbReference type="Proteomes" id="UP000809789"/>
    </source>
</evidence>
<feature type="region of interest" description="Disordered" evidence="1">
    <location>
        <begin position="34"/>
        <end position="102"/>
    </location>
</feature>
<evidence type="ECO:0000313" key="2">
    <source>
        <dbReference type="EMBL" id="KAG8631768.1"/>
    </source>
</evidence>
<dbReference type="OrthoDB" id="10599764at2759"/>
<keyword evidence="3" id="KW-1185">Reference proteome</keyword>
<gene>
    <name evidence="2" type="ORF">KVT40_000908</name>
</gene>
<organism evidence="2 3">
    <name type="scientific">Elsinoe batatas</name>
    <dbReference type="NCBI Taxonomy" id="2601811"/>
    <lineage>
        <taxon>Eukaryota</taxon>
        <taxon>Fungi</taxon>
        <taxon>Dikarya</taxon>
        <taxon>Ascomycota</taxon>
        <taxon>Pezizomycotina</taxon>
        <taxon>Dothideomycetes</taxon>
        <taxon>Dothideomycetidae</taxon>
        <taxon>Myriangiales</taxon>
        <taxon>Elsinoaceae</taxon>
        <taxon>Elsinoe</taxon>
    </lineage>
</organism>
<evidence type="ECO:0000256" key="1">
    <source>
        <dbReference type="SAM" id="MobiDB-lite"/>
    </source>
</evidence>
<dbReference type="EMBL" id="JAESVG020000001">
    <property type="protein sequence ID" value="KAG8631768.1"/>
    <property type="molecule type" value="Genomic_DNA"/>
</dbReference>
<name>A0A8K0PLJ7_9PEZI</name>
<proteinExistence type="predicted"/>
<dbReference type="AlphaFoldDB" id="A0A8K0PLJ7"/>
<comment type="caution">
    <text evidence="2">The sequence shown here is derived from an EMBL/GenBank/DDBJ whole genome shotgun (WGS) entry which is preliminary data.</text>
</comment>
<reference evidence="2" key="1">
    <citation type="submission" date="2021-07" db="EMBL/GenBank/DDBJ databases">
        <title>Elsinoe batatas strain:CRI-CJ2 Genome sequencing and assembly.</title>
        <authorList>
            <person name="Huang L."/>
        </authorList>
    </citation>
    <scope>NUCLEOTIDE SEQUENCE</scope>
    <source>
        <strain evidence="2">CRI-CJ2</strain>
    </source>
</reference>
<dbReference type="Proteomes" id="UP000809789">
    <property type="component" value="Unassembled WGS sequence"/>
</dbReference>
<feature type="compositionally biased region" description="Low complexity" evidence="1">
    <location>
        <begin position="64"/>
        <end position="77"/>
    </location>
</feature>
<feature type="compositionally biased region" description="Basic residues" evidence="1">
    <location>
        <begin position="135"/>
        <end position="144"/>
    </location>
</feature>